<accession>A0A7J6KJZ8</accession>
<protein>
    <submittedName>
        <fullName evidence="1">Uncharacterized protein</fullName>
    </submittedName>
</protein>
<feature type="non-terminal residue" evidence="1">
    <location>
        <position position="1"/>
    </location>
</feature>
<comment type="caution">
    <text evidence="1">The sequence shown here is derived from an EMBL/GenBank/DDBJ whole genome shotgun (WGS) entry which is preliminary data.</text>
</comment>
<dbReference type="AlphaFoldDB" id="A0A7J6KJZ8"/>
<organism evidence="1 2">
    <name type="scientific">Perkinsus olseni</name>
    <name type="common">Perkinsus atlanticus</name>
    <dbReference type="NCBI Taxonomy" id="32597"/>
    <lineage>
        <taxon>Eukaryota</taxon>
        <taxon>Sar</taxon>
        <taxon>Alveolata</taxon>
        <taxon>Perkinsozoa</taxon>
        <taxon>Perkinsea</taxon>
        <taxon>Perkinsida</taxon>
        <taxon>Perkinsidae</taxon>
        <taxon>Perkinsus</taxon>
    </lineage>
</organism>
<proteinExistence type="predicted"/>
<dbReference type="EMBL" id="JABANN010003041">
    <property type="protein sequence ID" value="KAF4646866.1"/>
    <property type="molecule type" value="Genomic_DNA"/>
</dbReference>
<sequence>GSIVIVCNNLSISVPSSDDSALDDETFFFTRIYRLQLDGGGIWDMLWAIPEDVSRFDCNLSVAPNRGGELPELIYCDQESDGTIRSRLGQGPRAFDGEIYIDEHCEVGGITLLPDTYACCFADVPPYSYAGFILDLSND</sequence>
<evidence type="ECO:0000313" key="1">
    <source>
        <dbReference type="EMBL" id="KAF4646866.1"/>
    </source>
</evidence>
<gene>
    <name evidence="1" type="ORF">FOL46_005072</name>
</gene>
<evidence type="ECO:0000313" key="2">
    <source>
        <dbReference type="Proteomes" id="UP000572268"/>
    </source>
</evidence>
<name>A0A7J6KJZ8_PEROL</name>
<feature type="non-terminal residue" evidence="1">
    <location>
        <position position="139"/>
    </location>
</feature>
<reference evidence="1 2" key="1">
    <citation type="submission" date="2020-04" db="EMBL/GenBank/DDBJ databases">
        <title>Perkinsus olseni comparative genomics.</title>
        <authorList>
            <person name="Bogema D.R."/>
        </authorList>
    </citation>
    <scope>NUCLEOTIDE SEQUENCE [LARGE SCALE GENOMIC DNA]</scope>
    <source>
        <strain evidence="1">ATCC PRA-31</strain>
    </source>
</reference>
<dbReference type="Proteomes" id="UP000572268">
    <property type="component" value="Unassembled WGS sequence"/>
</dbReference>